<dbReference type="OrthoDB" id="369898at2"/>
<evidence type="ECO:0000313" key="2">
    <source>
        <dbReference type="Proteomes" id="UP000192343"/>
    </source>
</evidence>
<proteinExistence type="predicted"/>
<evidence type="ECO:0008006" key="3">
    <source>
        <dbReference type="Google" id="ProtNLM"/>
    </source>
</evidence>
<comment type="caution">
    <text evidence="1">The sequence shown here is derived from an EMBL/GenBank/DDBJ whole genome shotgun (WGS) entry which is preliminary data.</text>
</comment>
<protein>
    <recommendedName>
        <fullName evidence="3">DUF2963 domain-containing protein</fullName>
    </recommendedName>
</protein>
<gene>
    <name evidence="1" type="ORF">B4O97_12785</name>
</gene>
<dbReference type="AlphaFoldDB" id="A0A1Y1RWG0"/>
<dbReference type="Proteomes" id="UP000192343">
    <property type="component" value="Unassembled WGS sequence"/>
</dbReference>
<accession>A0A1Y1RWG0</accession>
<dbReference type="EMBL" id="MWQY01000013">
    <property type="protein sequence ID" value="ORC34510.1"/>
    <property type="molecule type" value="Genomic_DNA"/>
</dbReference>
<dbReference type="STRING" id="1963862.B4O97_12785"/>
<organism evidence="1 2">
    <name type="scientific">Marispirochaeta aestuarii</name>
    <dbReference type="NCBI Taxonomy" id="1963862"/>
    <lineage>
        <taxon>Bacteria</taxon>
        <taxon>Pseudomonadati</taxon>
        <taxon>Spirochaetota</taxon>
        <taxon>Spirochaetia</taxon>
        <taxon>Spirochaetales</taxon>
        <taxon>Spirochaetaceae</taxon>
        <taxon>Marispirochaeta</taxon>
    </lineage>
</organism>
<dbReference type="PROSITE" id="PS51257">
    <property type="entry name" value="PROKAR_LIPOPROTEIN"/>
    <property type="match status" value="1"/>
</dbReference>
<reference evidence="1 2" key="1">
    <citation type="submission" date="2017-03" db="EMBL/GenBank/DDBJ databases">
        <title>Draft Genome sequence of Marispirochaeta sp. strain JC444.</title>
        <authorList>
            <person name="Shivani Y."/>
            <person name="Subhash Y."/>
            <person name="Sasikala C."/>
            <person name="Ramana C."/>
        </authorList>
    </citation>
    <scope>NUCLEOTIDE SEQUENCE [LARGE SCALE GENOMIC DNA]</scope>
    <source>
        <strain evidence="1 2">JC444</strain>
    </source>
</reference>
<dbReference type="Gene3D" id="3.90.930.1">
    <property type="match status" value="1"/>
</dbReference>
<keyword evidence="2" id="KW-1185">Reference proteome</keyword>
<name>A0A1Y1RWG0_9SPIO</name>
<sequence>MKSRLPIYFLYSVIIGLMLFACASTESVTEEPAAAEPLEREEPKVEVVSIPVLQSEIVYMGEDVLESEKSYTYEGERLVSVQVMNSFGEKIEEIRYEYAGGDQPEKRFVYGSDGKLSSMRIYSYDSRGKLVREELYNRNEQLQTISEYEYNQEGDRLRWSVKDGGGSLMAYTEYRYEAGNNTRIDTFSADGVLRDYFVRSFEGNKLKLEEKFDDKGAPAGRVEYDYSAGRLERKDVFRPNGSLERSVEYEYDDKGSVVRETYLRADDTVEQLIVRSFSYREEERPIE</sequence>
<dbReference type="RefSeq" id="WP_083051368.1">
    <property type="nucleotide sequence ID" value="NZ_MWQY01000013.1"/>
</dbReference>
<evidence type="ECO:0000313" key="1">
    <source>
        <dbReference type="EMBL" id="ORC34510.1"/>
    </source>
</evidence>